<name>A0A433SQS3_ELYCH</name>
<sequence length="499" mass="56541">MVEHATMGIVSIGEFKWSLRQWCKDILISEAVKNTEIDESSPLKAEWNVMSSTDLVPRFTPPAPPPGALTGLLKMPKRYQSKLSEIIKSDNKQRTKIINAHIRKLRSGYVVKKPVTYSKLAVLTRKAGISEKMIAALAIETMARKYFGGAMKKFVEKTFKNNFFNAGGGPYKPFDRTGILWDTEFKNLMLVSREEYGNVVKEPTVKLKHIMQFCQTIIEGAYGDLEVPPGCAFANEFEAFIDRVKRFAGFAEIVNNISATPMYNSSSLILHFYQTVSRINFTFEDLVKELSDLDAGERDVEKALLRYELGRLDYANSIDSDKIADDAYNVVALAGNPYEQIRPALKCEFLLLKLIFWLATRSTQTSLYNFVMRTYKSKFVKFAKINNVLQIFPGLLTIMFYTLKNSAICNNRCHGDKVKKLNHSLILATEMKTAGGAHAAIDRHKDVSNDTINVVTEFIAIIKTQRAWENVEFQKSINEMFLRSSCMTQVVNPIVYVAI</sequence>
<accession>A0A433SQS3</accession>
<dbReference type="AlphaFoldDB" id="A0A433SQS3"/>
<protein>
    <submittedName>
        <fullName evidence="1">Uncharacterized protein</fullName>
    </submittedName>
</protein>
<dbReference type="Proteomes" id="UP000271974">
    <property type="component" value="Unassembled WGS sequence"/>
</dbReference>
<gene>
    <name evidence="1" type="ORF">EGW08_020745</name>
</gene>
<reference evidence="1 2" key="1">
    <citation type="submission" date="2019-01" db="EMBL/GenBank/DDBJ databases">
        <title>A draft genome assembly of the solar-powered sea slug Elysia chlorotica.</title>
        <authorList>
            <person name="Cai H."/>
            <person name="Li Q."/>
            <person name="Fang X."/>
            <person name="Li J."/>
            <person name="Curtis N.E."/>
            <person name="Altenburger A."/>
            <person name="Shibata T."/>
            <person name="Feng M."/>
            <person name="Maeda T."/>
            <person name="Schwartz J.A."/>
            <person name="Shigenobu S."/>
            <person name="Lundholm N."/>
            <person name="Nishiyama T."/>
            <person name="Yang H."/>
            <person name="Hasebe M."/>
            <person name="Li S."/>
            <person name="Pierce S.K."/>
            <person name="Wang J."/>
        </authorList>
    </citation>
    <scope>NUCLEOTIDE SEQUENCE [LARGE SCALE GENOMIC DNA]</scope>
    <source>
        <strain evidence="1">EC2010</strain>
        <tissue evidence="1">Whole organism of an adult</tissue>
    </source>
</reference>
<dbReference type="EMBL" id="RQTK01001204">
    <property type="protein sequence ID" value="RUS71494.1"/>
    <property type="molecule type" value="Genomic_DNA"/>
</dbReference>
<dbReference type="OrthoDB" id="10508388at2759"/>
<organism evidence="1 2">
    <name type="scientific">Elysia chlorotica</name>
    <name type="common">Eastern emerald elysia</name>
    <name type="synonym">Sea slug</name>
    <dbReference type="NCBI Taxonomy" id="188477"/>
    <lineage>
        <taxon>Eukaryota</taxon>
        <taxon>Metazoa</taxon>
        <taxon>Spiralia</taxon>
        <taxon>Lophotrochozoa</taxon>
        <taxon>Mollusca</taxon>
        <taxon>Gastropoda</taxon>
        <taxon>Heterobranchia</taxon>
        <taxon>Euthyneura</taxon>
        <taxon>Panpulmonata</taxon>
        <taxon>Sacoglossa</taxon>
        <taxon>Placobranchoidea</taxon>
        <taxon>Plakobranchidae</taxon>
        <taxon>Elysia</taxon>
    </lineage>
</organism>
<proteinExistence type="predicted"/>
<comment type="caution">
    <text evidence="1">The sequence shown here is derived from an EMBL/GenBank/DDBJ whole genome shotgun (WGS) entry which is preliminary data.</text>
</comment>
<evidence type="ECO:0000313" key="2">
    <source>
        <dbReference type="Proteomes" id="UP000271974"/>
    </source>
</evidence>
<keyword evidence="2" id="KW-1185">Reference proteome</keyword>
<evidence type="ECO:0000313" key="1">
    <source>
        <dbReference type="EMBL" id="RUS71494.1"/>
    </source>
</evidence>